<organism evidence="2 3">
    <name type="scientific">Pseudomonas jessenii</name>
    <dbReference type="NCBI Taxonomy" id="77298"/>
    <lineage>
        <taxon>Bacteria</taxon>
        <taxon>Pseudomonadati</taxon>
        <taxon>Pseudomonadota</taxon>
        <taxon>Gammaproteobacteria</taxon>
        <taxon>Pseudomonadales</taxon>
        <taxon>Pseudomonadaceae</taxon>
        <taxon>Pseudomonas</taxon>
    </lineage>
</organism>
<accession>A0A370SNZ1</accession>
<dbReference type="RefSeq" id="WP_042561777.1">
    <property type="nucleotide sequence ID" value="NZ_QRAV01000005.1"/>
</dbReference>
<evidence type="ECO:0000256" key="1">
    <source>
        <dbReference type="SAM" id="SignalP"/>
    </source>
</evidence>
<keyword evidence="1" id="KW-0732">Signal</keyword>
<feature type="signal peptide" evidence="1">
    <location>
        <begin position="1"/>
        <end position="18"/>
    </location>
</feature>
<feature type="chain" id="PRO_5017060720" evidence="1">
    <location>
        <begin position="19"/>
        <end position="143"/>
    </location>
</feature>
<proteinExistence type="predicted"/>
<reference evidence="2 3" key="1">
    <citation type="submission" date="2018-07" db="EMBL/GenBank/DDBJ databases">
        <title>Genome sequencing of rice bacterial endophytes.</title>
        <authorList>
            <person name="Venturi V."/>
        </authorList>
    </citation>
    <scope>NUCLEOTIDE SEQUENCE [LARGE SCALE GENOMIC DNA]</scope>
    <source>
        <strain evidence="2 3">E2333</strain>
    </source>
</reference>
<protein>
    <submittedName>
        <fullName evidence="2">Uncharacterized protein</fullName>
    </submittedName>
</protein>
<dbReference type="EMBL" id="QRAV01000005">
    <property type="protein sequence ID" value="RDL21459.1"/>
    <property type="molecule type" value="Genomic_DNA"/>
</dbReference>
<dbReference type="Proteomes" id="UP000255365">
    <property type="component" value="Unassembled WGS sequence"/>
</dbReference>
<gene>
    <name evidence="2" type="ORF">DEU51_105170</name>
</gene>
<evidence type="ECO:0000313" key="3">
    <source>
        <dbReference type="Proteomes" id="UP000255365"/>
    </source>
</evidence>
<evidence type="ECO:0000313" key="2">
    <source>
        <dbReference type="EMBL" id="RDL21459.1"/>
    </source>
</evidence>
<sequence length="143" mass="16204">MRKLLPLLMVFLPLTAHSEVTSENYCFDDAHSIKFELRTFYDHESNWSGGFVKYAKSKTPISIVLTDHQEEILAPDAPTQNTRTWSEIVDGKVTGTYEWVTQAAMSVSMVYTKKSNGKEYSFLLDPNVDVSLDGGCKWEQGDQ</sequence>
<dbReference type="AlphaFoldDB" id="A0A370SNZ1"/>
<name>A0A370SNZ1_PSEJE</name>
<comment type="caution">
    <text evidence="2">The sequence shown here is derived from an EMBL/GenBank/DDBJ whole genome shotgun (WGS) entry which is preliminary data.</text>
</comment>